<comment type="similarity">
    <text evidence="2">Belongs to the Gram-negative porin family.</text>
</comment>
<accession>A0A6P1V500</accession>
<geneLocation type="plasmid" evidence="9">
    <name>unnamed3</name>
</geneLocation>
<organism evidence="9">
    <name type="scientific">Klebsiella michiganensis</name>
    <dbReference type="NCBI Taxonomy" id="1134687"/>
    <lineage>
        <taxon>Bacteria</taxon>
        <taxon>Pseudomonadati</taxon>
        <taxon>Pseudomonadota</taxon>
        <taxon>Gammaproteobacteria</taxon>
        <taxon>Enterobacterales</taxon>
        <taxon>Enterobacteriaceae</taxon>
        <taxon>Klebsiella/Raoultella group</taxon>
        <taxon>Klebsiella</taxon>
    </lineage>
</organism>
<evidence type="ECO:0000256" key="3">
    <source>
        <dbReference type="ARBA" id="ARBA00022452"/>
    </source>
</evidence>
<keyword evidence="6" id="KW-0813">Transport</keyword>
<keyword evidence="9" id="KW-0614">Plasmid</keyword>
<dbReference type="GO" id="GO:0034220">
    <property type="term" value="P:monoatomic ion transmembrane transport"/>
    <property type="evidence" value="ECO:0007669"/>
    <property type="project" value="InterPro"/>
</dbReference>
<dbReference type="Pfam" id="PF00267">
    <property type="entry name" value="Porin_1"/>
    <property type="match status" value="1"/>
</dbReference>
<keyword evidence="8" id="KW-0998">Cell outer membrane</keyword>
<dbReference type="PRINTS" id="PR00183">
    <property type="entry name" value="ECOLIPORIN"/>
</dbReference>
<dbReference type="EMBL" id="CP048111">
    <property type="protein sequence ID" value="QHS50211.1"/>
    <property type="molecule type" value="Genomic_DNA"/>
</dbReference>
<dbReference type="PANTHER" id="PTHR34501:SF8">
    <property type="entry name" value="OUTER MEMBRANE PORIN N-RELATED"/>
    <property type="match status" value="1"/>
</dbReference>
<name>A0A6P1V500_9ENTR</name>
<keyword evidence="7" id="KW-0472">Membrane</keyword>
<dbReference type="PRINTS" id="PR00182">
    <property type="entry name" value="ECOLNEIPORIN"/>
</dbReference>
<dbReference type="InterPro" id="IPR001897">
    <property type="entry name" value="Porin_gammaproteobac"/>
</dbReference>
<dbReference type="GO" id="GO:0009279">
    <property type="term" value="C:cell outer membrane"/>
    <property type="evidence" value="ECO:0007669"/>
    <property type="project" value="UniProtKB-SubCell"/>
</dbReference>
<proteinExistence type="inferred from homology"/>
<keyword evidence="6" id="KW-0626">Porin</keyword>
<dbReference type="RefSeq" id="WP_162122950.1">
    <property type="nucleotide sequence ID" value="NZ_CP048111.1"/>
</dbReference>
<keyword evidence="3" id="KW-1134">Transmembrane beta strand</keyword>
<dbReference type="Gene3D" id="2.40.160.10">
    <property type="entry name" value="Porin"/>
    <property type="match status" value="1"/>
</dbReference>
<protein>
    <submittedName>
        <fullName evidence="9">Porin OmpC</fullName>
    </submittedName>
</protein>
<sequence>MKLLTIATSMVLVSFSGSASEIYNKDGSKLDLYGRIKAQRQFTENSNQDKTFARLGFRGESNISDKLIGFGQFEYQFNANQTKENPPGIIRLAYAGLKFDGIGSIDYGTNYGIIYDIGSYADNFTEFGGDSYQRAYNFMAGRAIGVLTLRNTTLHDKLKIGLQFQGENANQTWHKANGKGIGASLEYEVVDSLIIGSAYSHANHTSDIKSKGYANGNANAWTLGVKYTPSGYYFAATYAETKNMTPFFDKRLGKGEGFFLDKTKNIEVVAAYMFDSGVRPSLGYLRSQANVNGQEMIDVVKYIQIGASYNLNKNSIVAIGYKINLLSDEMKDYGIAADNHAVASITYQF</sequence>
<dbReference type="AlphaFoldDB" id="A0A6P1V500"/>
<evidence type="ECO:0000256" key="1">
    <source>
        <dbReference type="ARBA" id="ARBA00004571"/>
    </source>
</evidence>
<dbReference type="Proteomes" id="UP000464389">
    <property type="component" value="Plasmid unnamed3"/>
</dbReference>
<comment type="subcellular location">
    <subcellularLocation>
        <location evidence="1">Cell outer membrane</location>
        <topology evidence="1">Multi-pass membrane protein</topology>
    </subcellularLocation>
</comment>
<reference evidence="9" key="1">
    <citation type="submission" date="2020-01" db="EMBL/GenBank/DDBJ databases">
        <title>Bactrocera dorsalis gut bacteria genome.</title>
        <authorList>
            <person name="Zhang H."/>
            <person name="Cai Z."/>
        </authorList>
    </citation>
    <scope>NUCLEOTIDE SEQUENCE [LARGE SCALE GENOMIC DNA]</scope>
    <source>
        <strain evidence="9">BD177</strain>
        <plasmid evidence="9">unnamed3</plasmid>
    </source>
</reference>
<evidence type="ECO:0000256" key="6">
    <source>
        <dbReference type="ARBA" id="ARBA00023114"/>
    </source>
</evidence>
<dbReference type="GO" id="GO:0015288">
    <property type="term" value="F:porin activity"/>
    <property type="evidence" value="ECO:0007669"/>
    <property type="project" value="UniProtKB-KW"/>
</dbReference>
<keyword evidence="5" id="KW-0732">Signal</keyword>
<dbReference type="InterPro" id="IPR001702">
    <property type="entry name" value="Porin_Gram-ve"/>
</dbReference>
<dbReference type="PANTHER" id="PTHR34501">
    <property type="entry name" value="PROTEIN YDDL-RELATED"/>
    <property type="match status" value="1"/>
</dbReference>
<evidence type="ECO:0000256" key="8">
    <source>
        <dbReference type="ARBA" id="ARBA00023237"/>
    </source>
</evidence>
<dbReference type="CDD" id="cd00342">
    <property type="entry name" value="gram_neg_porins"/>
    <property type="match status" value="1"/>
</dbReference>
<evidence type="ECO:0000256" key="2">
    <source>
        <dbReference type="ARBA" id="ARBA00007539"/>
    </source>
</evidence>
<keyword evidence="4" id="KW-0812">Transmembrane</keyword>
<keyword evidence="6" id="KW-0406">Ion transport</keyword>
<evidence type="ECO:0000256" key="7">
    <source>
        <dbReference type="ARBA" id="ARBA00023136"/>
    </source>
</evidence>
<gene>
    <name evidence="9" type="ORF">GW952_31920</name>
</gene>
<dbReference type="InterPro" id="IPR023614">
    <property type="entry name" value="Porin_dom_sf"/>
</dbReference>
<dbReference type="GO" id="GO:0046930">
    <property type="term" value="C:pore complex"/>
    <property type="evidence" value="ECO:0007669"/>
    <property type="project" value="UniProtKB-KW"/>
</dbReference>
<evidence type="ECO:0000256" key="4">
    <source>
        <dbReference type="ARBA" id="ARBA00022692"/>
    </source>
</evidence>
<dbReference type="InterPro" id="IPR033900">
    <property type="entry name" value="Gram_neg_porin_domain"/>
</dbReference>
<evidence type="ECO:0000313" key="9">
    <source>
        <dbReference type="EMBL" id="QHS50211.1"/>
    </source>
</evidence>
<dbReference type="SUPFAM" id="SSF56935">
    <property type="entry name" value="Porins"/>
    <property type="match status" value="1"/>
</dbReference>
<evidence type="ECO:0000256" key="5">
    <source>
        <dbReference type="ARBA" id="ARBA00022729"/>
    </source>
</evidence>
<dbReference type="InterPro" id="IPR050298">
    <property type="entry name" value="Gram-neg_bact_OMP"/>
</dbReference>